<evidence type="ECO:0000313" key="3">
    <source>
        <dbReference type="Proteomes" id="UP000460435"/>
    </source>
</evidence>
<dbReference type="InterPro" id="IPR011701">
    <property type="entry name" value="MFS"/>
</dbReference>
<keyword evidence="1" id="KW-0472">Membrane</keyword>
<dbReference type="EMBL" id="WLZY01000001">
    <property type="protein sequence ID" value="NDL55816.1"/>
    <property type="molecule type" value="Genomic_DNA"/>
</dbReference>
<feature type="transmembrane region" description="Helical" evidence="1">
    <location>
        <begin position="7"/>
        <end position="27"/>
    </location>
</feature>
<dbReference type="InterPro" id="IPR036259">
    <property type="entry name" value="MFS_trans_sf"/>
</dbReference>
<comment type="caution">
    <text evidence="2">The sequence shown here is derived from an EMBL/GenBank/DDBJ whole genome shotgun (WGS) entry which is preliminary data.</text>
</comment>
<dbReference type="PANTHER" id="PTHR23530:SF1">
    <property type="entry name" value="PERMEASE, MAJOR FACILITATOR SUPERFAMILY-RELATED"/>
    <property type="match status" value="1"/>
</dbReference>
<dbReference type="GO" id="GO:0022857">
    <property type="term" value="F:transmembrane transporter activity"/>
    <property type="evidence" value="ECO:0007669"/>
    <property type="project" value="InterPro"/>
</dbReference>
<feature type="transmembrane region" description="Helical" evidence="1">
    <location>
        <begin position="299"/>
        <end position="320"/>
    </location>
</feature>
<proteinExistence type="predicted"/>
<feature type="transmembrane region" description="Helical" evidence="1">
    <location>
        <begin position="156"/>
        <end position="177"/>
    </location>
</feature>
<accession>A0A7K3LXR2</accession>
<evidence type="ECO:0000256" key="1">
    <source>
        <dbReference type="SAM" id="Phobius"/>
    </source>
</evidence>
<feature type="transmembrane region" description="Helical" evidence="1">
    <location>
        <begin position="275"/>
        <end position="293"/>
    </location>
</feature>
<organism evidence="2 3">
    <name type="scientific">Phytoactinopolyspora mesophila</name>
    <dbReference type="NCBI Taxonomy" id="2650750"/>
    <lineage>
        <taxon>Bacteria</taxon>
        <taxon>Bacillati</taxon>
        <taxon>Actinomycetota</taxon>
        <taxon>Actinomycetes</taxon>
        <taxon>Jiangellales</taxon>
        <taxon>Jiangellaceae</taxon>
        <taxon>Phytoactinopolyspora</taxon>
    </lineage>
</organism>
<dbReference type="PANTHER" id="PTHR23530">
    <property type="entry name" value="TRANSPORT PROTEIN-RELATED"/>
    <property type="match status" value="1"/>
</dbReference>
<dbReference type="SUPFAM" id="SSF103473">
    <property type="entry name" value="MFS general substrate transporter"/>
    <property type="match status" value="1"/>
</dbReference>
<keyword evidence="3" id="KW-1185">Reference proteome</keyword>
<name>A0A7K3LXR2_9ACTN</name>
<dbReference type="AlphaFoldDB" id="A0A7K3LXR2"/>
<feature type="transmembrane region" description="Helical" evidence="1">
    <location>
        <begin position="249"/>
        <end position="268"/>
    </location>
</feature>
<dbReference type="InterPro" id="IPR053160">
    <property type="entry name" value="MFS_DHA3_Transporter"/>
</dbReference>
<evidence type="ECO:0000313" key="2">
    <source>
        <dbReference type="EMBL" id="NDL55816.1"/>
    </source>
</evidence>
<dbReference type="Gene3D" id="1.20.1250.20">
    <property type="entry name" value="MFS general substrate transporter like domains"/>
    <property type="match status" value="1"/>
</dbReference>
<dbReference type="Pfam" id="PF07690">
    <property type="entry name" value="MFS_1"/>
    <property type="match status" value="1"/>
</dbReference>
<sequence length="392" mass="40361">MLAGRLYAYAFCQDLILLYPLYALLFAETGLTTAQISSLFVIWSVASLTIEIPSGVLADVVSRRLLLVLGPLLTGAGFALWIALPSYPAFALGFVLWGAGSAFQSGAREALVYEELDRHGEASRYARLIGRSAAASTVAVAMGIVAAGPAFDAGGYWLVGVASILACAASAAIGATFPEHRDNKIPDPDTGFRSYTATLGLGVNEIRTQRPVRSAVLFLIAISAIWGSLEEYVGLLAADTGVETAEVPMLILAVYLGIAIGGLLGGVGRRLSRRTLAVLLVLAAAALAAGALAGNPPGFMLIGLAFCVFQMAEIVANTRLQDAITGPARSTVTSAAGLGTDVAGIGVYAIYAAASTAADHSAIFAGWAAAYVVIALLLGARPQGRHFASRGG</sequence>
<feature type="transmembrane region" description="Helical" evidence="1">
    <location>
        <begin position="90"/>
        <end position="107"/>
    </location>
</feature>
<dbReference type="Proteomes" id="UP000460435">
    <property type="component" value="Unassembled WGS sequence"/>
</dbReference>
<feature type="transmembrane region" description="Helical" evidence="1">
    <location>
        <begin position="332"/>
        <end position="354"/>
    </location>
</feature>
<protein>
    <submittedName>
        <fullName evidence="2">MFS transporter</fullName>
    </submittedName>
</protein>
<feature type="transmembrane region" description="Helical" evidence="1">
    <location>
        <begin position="212"/>
        <end position="229"/>
    </location>
</feature>
<reference evidence="2 3" key="1">
    <citation type="submission" date="2019-11" db="EMBL/GenBank/DDBJ databases">
        <authorList>
            <person name="Li X.-J."/>
            <person name="Feng X.-M."/>
        </authorList>
    </citation>
    <scope>NUCLEOTIDE SEQUENCE [LARGE SCALE GENOMIC DNA]</scope>
    <source>
        <strain evidence="2 3">XMNu-373</strain>
    </source>
</reference>
<feature type="transmembrane region" description="Helical" evidence="1">
    <location>
        <begin position="39"/>
        <end position="58"/>
    </location>
</feature>
<feature type="transmembrane region" description="Helical" evidence="1">
    <location>
        <begin position="360"/>
        <end position="380"/>
    </location>
</feature>
<keyword evidence="1" id="KW-0812">Transmembrane</keyword>
<feature type="transmembrane region" description="Helical" evidence="1">
    <location>
        <begin position="65"/>
        <end position="84"/>
    </location>
</feature>
<gene>
    <name evidence="2" type="ORF">F7O44_01890</name>
</gene>
<dbReference type="RefSeq" id="WP_162448487.1">
    <property type="nucleotide sequence ID" value="NZ_WLZY01000001.1"/>
</dbReference>
<keyword evidence="1" id="KW-1133">Transmembrane helix</keyword>
<feature type="transmembrane region" description="Helical" evidence="1">
    <location>
        <begin position="128"/>
        <end position="150"/>
    </location>
</feature>